<dbReference type="OrthoDB" id="8186113at2"/>
<dbReference type="Proteomes" id="UP000184096">
    <property type="component" value="Chromosome I"/>
</dbReference>
<proteinExistence type="predicted"/>
<dbReference type="AlphaFoldDB" id="A0A1M7UPB4"/>
<feature type="compositionally biased region" description="Pro residues" evidence="1">
    <location>
        <begin position="263"/>
        <end position="288"/>
    </location>
</feature>
<reference evidence="3" key="1">
    <citation type="submission" date="2016-11" db="EMBL/GenBank/DDBJ databases">
        <authorList>
            <person name="Varghese N."/>
            <person name="Submissions S."/>
        </authorList>
    </citation>
    <scope>NUCLEOTIDE SEQUENCE [LARGE SCALE GENOMIC DNA]</scope>
    <source>
        <strain evidence="3">GAS401</strain>
    </source>
</reference>
<sequence length="403" mass="41103">MALTATDLFNDATTREIGGIGPDQVSAIVSDLVGVQQMLSAADPQINSLTDLHTHVIINQLNEEIATVELANSPTGTPILGTDLGQFVGRAINDIHRDIIDIAQGDPGVQAIFNPTPLPALNTPATPFLDNATQTTFVTQWIQDSNHLGQMATTIENNGFQGDIAGLVQQIQTFENSSNAFDQSQGGLWSARFWNEFRSDGTAGTAANALIDGLQTHNAGEVNAAVTQLSANASDVAGNNLMADGGSYASVVAAAQATAVTPNPDPTSPPTTTPPTTTPPTTTPPAGTPDPGTTSAGDGGNHLVADLIALLQGGGQNSAAAVVSDLQALVQAAGGGHTNNGLSALLGDLQTAAGPVTQTTQPAPNAPASAPQAANNGADLSPGIDTGGHHFQNVMHHFHHMWG</sequence>
<evidence type="ECO:0000313" key="3">
    <source>
        <dbReference type="Proteomes" id="UP000184096"/>
    </source>
</evidence>
<feature type="region of interest" description="Disordered" evidence="1">
    <location>
        <begin position="259"/>
        <end position="300"/>
    </location>
</feature>
<name>A0A1M7UPB4_9BRAD</name>
<evidence type="ECO:0000313" key="2">
    <source>
        <dbReference type="EMBL" id="SHN84737.1"/>
    </source>
</evidence>
<dbReference type="RefSeq" id="WP_072823499.1">
    <property type="nucleotide sequence ID" value="NZ_LT670849.1"/>
</dbReference>
<keyword evidence="3" id="KW-1185">Reference proteome</keyword>
<protein>
    <submittedName>
        <fullName evidence="2">Uncharacterized protein</fullName>
    </submittedName>
</protein>
<accession>A0A1M7UPB4</accession>
<dbReference type="EMBL" id="LT670849">
    <property type="protein sequence ID" value="SHN84737.1"/>
    <property type="molecule type" value="Genomic_DNA"/>
</dbReference>
<organism evidence="2 3">
    <name type="scientific">Bradyrhizobium erythrophlei</name>
    <dbReference type="NCBI Taxonomy" id="1437360"/>
    <lineage>
        <taxon>Bacteria</taxon>
        <taxon>Pseudomonadati</taxon>
        <taxon>Pseudomonadota</taxon>
        <taxon>Alphaproteobacteria</taxon>
        <taxon>Hyphomicrobiales</taxon>
        <taxon>Nitrobacteraceae</taxon>
        <taxon>Bradyrhizobium</taxon>
    </lineage>
</organism>
<gene>
    <name evidence="2" type="ORF">SAMN05444170_6044</name>
</gene>
<evidence type="ECO:0000256" key="1">
    <source>
        <dbReference type="SAM" id="MobiDB-lite"/>
    </source>
</evidence>